<dbReference type="HOGENOM" id="CLU_554182_0_0_11"/>
<reference evidence="1 2" key="1">
    <citation type="journal article" date="2010" name="Stand. Genomic Sci.">
        <title>Complete genome sequence of Conexibacter woesei type strain (ID131577).</title>
        <authorList>
            <person name="Pukall R."/>
            <person name="Lapidus A."/>
            <person name="Glavina Del Rio T."/>
            <person name="Copeland A."/>
            <person name="Tice H."/>
            <person name="Cheng J.-F."/>
            <person name="Lucas S."/>
            <person name="Chen F."/>
            <person name="Nolan M."/>
            <person name="Bruce D."/>
            <person name="Goodwin L."/>
            <person name="Pitluck S."/>
            <person name="Mavromatis K."/>
            <person name="Ivanova N."/>
            <person name="Ovchinnikova G."/>
            <person name="Pati A."/>
            <person name="Chen A."/>
            <person name="Palaniappan K."/>
            <person name="Land M."/>
            <person name="Hauser L."/>
            <person name="Chang Y.-J."/>
            <person name="Jeffries C.D."/>
            <person name="Chain P."/>
            <person name="Meincke L."/>
            <person name="Sims D."/>
            <person name="Brettin T."/>
            <person name="Detter J.C."/>
            <person name="Rohde M."/>
            <person name="Goeker M."/>
            <person name="Bristow J."/>
            <person name="Eisen J.A."/>
            <person name="Markowitz V."/>
            <person name="Kyrpides N.C."/>
            <person name="Klenk H.-P."/>
            <person name="Hugenholtz P."/>
        </authorList>
    </citation>
    <scope>NUCLEOTIDE SEQUENCE [LARGE SCALE GENOMIC DNA]</scope>
    <source>
        <strain evidence="2">DSM 14684 / CIP 108061 / JCM 11494 / NBRC 100937 / ID131577</strain>
    </source>
</reference>
<sequence>MSTELAPGAHDAAITRFSSTAMTELSPMLTGMPWIDGFQIGAGVDAITGGITGSAIERSAVEEARTKTSSEHYAFVQSQRDLSNEIEVAASGRYNIEGVTVSASVEYLTKVHYSELAVTLIVRYESHCVDYDRPTAVVLTDKARALLADPARFRHAYGDYFVAGGRRASRFTAVYTCQSQTVDQMQDFKSRIGANMPDVFSAEGSARFKQTAASSNVSISTHVFMEGYDGTAPNGPWTPEKVIDALGWFKQHEKGVYLSALLQHYSTIEPSYPRTIDVAPQAFAELRRLYLSVWDVRAQYDSCPRHYQEQLTGEFRTLTTGLEANQATLATDVQERGATQSRADLLGARLKGVFDRLEFYLRVKQAVAGEPAKDHAIEEGTGQQSWPYGYRVWSKSNAVVIHRHDSRYEEKWQIGWREANIGFSDPNAIVVGWEVVSDWGDGTNGQWWKTTDQNLLQDRAWVHVKSQYDRGCAWTIVVSYVDAADYQF</sequence>
<protein>
    <submittedName>
        <fullName evidence="1">Uncharacterized protein</fullName>
    </submittedName>
</protein>
<dbReference type="EMBL" id="CP001854">
    <property type="protein sequence ID" value="ADB49544.1"/>
    <property type="molecule type" value="Genomic_DNA"/>
</dbReference>
<organism evidence="1 2">
    <name type="scientific">Conexibacter woesei (strain DSM 14684 / CCUG 47730 / CIP 108061 / JCM 11494 / NBRC 100937 / ID131577)</name>
    <dbReference type="NCBI Taxonomy" id="469383"/>
    <lineage>
        <taxon>Bacteria</taxon>
        <taxon>Bacillati</taxon>
        <taxon>Actinomycetota</taxon>
        <taxon>Thermoleophilia</taxon>
        <taxon>Solirubrobacterales</taxon>
        <taxon>Conexibacteraceae</taxon>
        <taxon>Conexibacter</taxon>
    </lineage>
</organism>
<evidence type="ECO:0000313" key="2">
    <source>
        <dbReference type="Proteomes" id="UP000008229"/>
    </source>
</evidence>
<accession>D3FDH0</accession>
<dbReference type="OrthoDB" id="5121599at2"/>
<name>D3FDH0_CONWI</name>
<dbReference type="eggNOG" id="ENOG5033KAH">
    <property type="taxonomic scope" value="Bacteria"/>
</dbReference>
<proteinExistence type="predicted"/>
<dbReference type="Proteomes" id="UP000008229">
    <property type="component" value="Chromosome"/>
</dbReference>
<dbReference type="RefSeq" id="WP_012932596.1">
    <property type="nucleotide sequence ID" value="NC_013739.1"/>
</dbReference>
<reference evidence="2" key="2">
    <citation type="submission" date="2010-01" db="EMBL/GenBank/DDBJ databases">
        <title>The complete genome of Conexibacter woesei DSM 14684.</title>
        <authorList>
            <consortium name="US DOE Joint Genome Institute (JGI-PGF)"/>
            <person name="Lucas S."/>
            <person name="Copeland A."/>
            <person name="Lapidus A."/>
            <person name="Glavina del Rio T."/>
            <person name="Dalin E."/>
            <person name="Tice H."/>
            <person name="Bruce D."/>
            <person name="Goodwin L."/>
            <person name="Pitluck S."/>
            <person name="Kyrpides N."/>
            <person name="Mavromatis K."/>
            <person name="Ivanova N."/>
            <person name="Mikhailova N."/>
            <person name="Chertkov O."/>
            <person name="Brettin T."/>
            <person name="Detter J.C."/>
            <person name="Han C."/>
            <person name="Larimer F."/>
            <person name="Land M."/>
            <person name="Hauser L."/>
            <person name="Markowitz V."/>
            <person name="Cheng J.-F."/>
            <person name="Hugenholtz P."/>
            <person name="Woyke T."/>
            <person name="Wu D."/>
            <person name="Pukall R."/>
            <person name="Steenblock K."/>
            <person name="Schneider S."/>
            <person name="Klenk H.-P."/>
            <person name="Eisen J.A."/>
        </authorList>
    </citation>
    <scope>NUCLEOTIDE SEQUENCE [LARGE SCALE GENOMIC DNA]</scope>
    <source>
        <strain evidence="2">DSM 14684 / CIP 108061 / JCM 11494 / NBRC 100937 / ID131577</strain>
    </source>
</reference>
<dbReference type="KEGG" id="cwo:Cwoe_1112"/>
<keyword evidence="2" id="KW-1185">Reference proteome</keyword>
<dbReference type="AlphaFoldDB" id="D3FDH0"/>
<evidence type="ECO:0000313" key="1">
    <source>
        <dbReference type="EMBL" id="ADB49544.1"/>
    </source>
</evidence>
<gene>
    <name evidence="1" type="ordered locus">Cwoe_1112</name>
</gene>
<dbReference type="STRING" id="469383.Cwoe_1112"/>